<reference evidence="1 2" key="1">
    <citation type="submission" date="2011-07" db="EMBL/GenBank/DDBJ databases">
        <title>The complete genome of chromosome of Emticicia oligotrophica DSM 17448.</title>
        <authorList>
            <consortium name="US DOE Joint Genome Institute (JGI-PGF)"/>
            <person name="Lucas S."/>
            <person name="Han J."/>
            <person name="Lapidus A."/>
            <person name="Bruce D."/>
            <person name="Goodwin L."/>
            <person name="Pitluck S."/>
            <person name="Peters L."/>
            <person name="Kyrpides N."/>
            <person name="Mavromatis K."/>
            <person name="Ivanova N."/>
            <person name="Ovchinnikova G."/>
            <person name="Teshima H."/>
            <person name="Detter J.C."/>
            <person name="Tapia R."/>
            <person name="Han C."/>
            <person name="Land M."/>
            <person name="Hauser L."/>
            <person name="Markowitz V."/>
            <person name="Cheng J.-F."/>
            <person name="Hugenholtz P."/>
            <person name="Woyke T."/>
            <person name="Wu D."/>
            <person name="Tindall B."/>
            <person name="Pomrenke H."/>
            <person name="Brambilla E."/>
            <person name="Klenk H.-P."/>
            <person name="Eisen J.A."/>
        </authorList>
    </citation>
    <scope>NUCLEOTIDE SEQUENCE [LARGE SCALE GENOMIC DNA]</scope>
    <source>
        <strain evidence="1 2">DSM 17448</strain>
    </source>
</reference>
<dbReference type="NCBIfam" id="NF033711">
    <property type="entry name" value="T9SS_PorQ"/>
    <property type="match status" value="1"/>
</dbReference>
<name>A0ABM5MXK0_EMTOG</name>
<proteinExistence type="predicted"/>
<keyword evidence="2" id="KW-1185">Reference proteome</keyword>
<organism evidence="1 2">
    <name type="scientific">Emticicia oligotrophica (strain DSM 17448 / CIP 109782 / MTCC 6937 / GPTSA100-15)</name>
    <dbReference type="NCBI Taxonomy" id="929562"/>
    <lineage>
        <taxon>Bacteria</taxon>
        <taxon>Pseudomonadati</taxon>
        <taxon>Bacteroidota</taxon>
        <taxon>Cytophagia</taxon>
        <taxon>Cytophagales</taxon>
        <taxon>Leadbetterellaceae</taxon>
        <taxon>Emticicia</taxon>
    </lineage>
</organism>
<protein>
    <recommendedName>
        <fullName evidence="3">Type IX secretion system protein PorQ</fullName>
    </recommendedName>
</protein>
<dbReference type="NCBIfam" id="NF033709">
    <property type="entry name" value="PorV_fam"/>
    <property type="match status" value="1"/>
</dbReference>
<evidence type="ECO:0000313" key="2">
    <source>
        <dbReference type="Proteomes" id="UP000002875"/>
    </source>
</evidence>
<dbReference type="EMBL" id="CP002961">
    <property type="protein sequence ID" value="AFK01861.1"/>
    <property type="molecule type" value="Genomic_DNA"/>
</dbReference>
<evidence type="ECO:0008006" key="3">
    <source>
        <dbReference type="Google" id="ProtNLM"/>
    </source>
</evidence>
<gene>
    <name evidence="1" type="ordered locus">Emtol_0708</name>
</gene>
<evidence type="ECO:0000313" key="1">
    <source>
        <dbReference type="EMBL" id="AFK01861.1"/>
    </source>
</evidence>
<accession>A0ABM5MXK0</accession>
<sequence length="377" mass="42136">MTFNETIYKDELSYNFIMKNGLVILAQKIKLIIFPTLCWELDWVMLFSNTLKISVLSLFCLSLNAQNSFSFLNIPTHARVNGLGGINVSLASQDINFINSNPALLDSSLKGQIGLTYSPYLAQSHLLVANYSPKFKTAGTWAFSIQNLSYGTFQGTDAIGNLTNEFSANDFALTTTYARQINNITFGTTAKMVGSILESYSSLAFLTDWGGIFKHPIHDFTIGLVAKNVGYVLKSYGNIRPDLPFDLQIGTSFKPKYMPVRFSFTGHHLYTFNIINNNPNLNFKFDEQGNKVPKSYSVADKISRHFITGAELLFHKNFNLLIGYNFLIRKELVVNGLGGASGFSFGANLRLKKIDFCFSHAFLSAKGHTSFSLIWKK</sequence>
<dbReference type="Proteomes" id="UP000002875">
    <property type="component" value="Chromosome"/>
</dbReference>